<evidence type="ECO:0000313" key="3">
    <source>
        <dbReference type="Proteomes" id="UP000235965"/>
    </source>
</evidence>
<dbReference type="Proteomes" id="UP000235965">
    <property type="component" value="Unassembled WGS sequence"/>
</dbReference>
<dbReference type="EMBL" id="NEVH01019980">
    <property type="protein sequence ID" value="PNF22026.1"/>
    <property type="molecule type" value="Genomic_DNA"/>
</dbReference>
<sequence length="203" mass="23777">MIPSIQPGTTNNRRVNHNLNHNSMMTRHRTRGNIPRPTHQEGNQRVTMRGNNPIYHLRSIFLHLILLGIFPQKIVAHHRTRVNLAPYWSSIIQPITNPPTKHSNTSRIRSNSYMGPARTSRKQLHTKNTWAILYSNPRNLFHNPPSIRVCRSLLHNCRLKLRIHLLRSHRVPWPTCKHRNHVPSNMPITQNKPTFLIKPPLRI</sequence>
<evidence type="ECO:0000313" key="2">
    <source>
        <dbReference type="EMBL" id="PNF22026.1"/>
    </source>
</evidence>
<gene>
    <name evidence="2" type="ORF">B7P43_CG17532</name>
</gene>
<protein>
    <submittedName>
        <fullName evidence="2">Uncharacterized protein</fullName>
    </submittedName>
</protein>
<feature type="region of interest" description="Disordered" evidence="1">
    <location>
        <begin position="98"/>
        <end position="121"/>
    </location>
</feature>
<evidence type="ECO:0000256" key="1">
    <source>
        <dbReference type="SAM" id="MobiDB-lite"/>
    </source>
</evidence>
<accession>A0A2J7Q0D0</accession>
<comment type="caution">
    <text evidence="2">The sequence shown here is derived from an EMBL/GenBank/DDBJ whole genome shotgun (WGS) entry which is preliminary data.</text>
</comment>
<organism evidence="2 3">
    <name type="scientific">Cryptotermes secundus</name>
    <dbReference type="NCBI Taxonomy" id="105785"/>
    <lineage>
        <taxon>Eukaryota</taxon>
        <taxon>Metazoa</taxon>
        <taxon>Ecdysozoa</taxon>
        <taxon>Arthropoda</taxon>
        <taxon>Hexapoda</taxon>
        <taxon>Insecta</taxon>
        <taxon>Pterygota</taxon>
        <taxon>Neoptera</taxon>
        <taxon>Polyneoptera</taxon>
        <taxon>Dictyoptera</taxon>
        <taxon>Blattodea</taxon>
        <taxon>Blattoidea</taxon>
        <taxon>Termitoidae</taxon>
        <taxon>Kalotermitidae</taxon>
        <taxon>Cryptotermitinae</taxon>
        <taxon>Cryptotermes</taxon>
    </lineage>
</organism>
<proteinExistence type="predicted"/>
<feature type="compositionally biased region" description="Polar residues" evidence="1">
    <location>
        <begin position="98"/>
        <end position="113"/>
    </location>
</feature>
<name>A0A2J7Q0D0_9NEOP</name>
<dbReference type="AlphaFoldDB" id="A0A2J7Q0D0"/>
<reference evidence="2 3" key="1">
    <citation type="submission" date="2017-12" db="EMBL/GenBank/DDBJ databases">
        <title>Hemimetabolous genomes reveal molecular basis of termite eusociality.</title>
        <authorList>
            <person name="Harrison M.C."/>
            <person name="Jongepier E."/>
            <person name="Robertson H.M."/>
            <person name="Arning N."/>
            <person name="Bitard-Feildel T."/>
            <person name="Chao H."/>
            <person name="Childers C.P."/>
            <person name="Dinh H."/>
            <person name="Doddapaneni H."/>
            <person name="Dugan S."/>
            <person name="Gowin J."/>
            <person name="Greiner C."/>
            <person name="Han Y."/>
            <person name="Hu H."/>
            <person name="Hughes D.S.T."/>
            <person name="Huylmans A.-K."/>
            <person name="Kemena C."/>
            <person name="Kremer L.P.M."/>
            <person name="Lee S.L."/>
            <person name="Lopez-Ezquerra A."/>
            <person name="Mallet L."/>
            <person name="Monroy-Kuhn J.M."/>
            <person name="Moser A."/>
            <person name="Murali S.C."/>
            <person name="Muzny D.M."/>
            <person name="Otani S."/>
            <person name="Piulachs M.-D."/>
            <person name="Poelchau M."/>
            <person name="Qu J."/>
            <person name="Schaub F."/>
            <person name="Wada-Katsumata A."/>
            <person name="Worley K.C."/>
            <person name="Xie Q."/>
            <person name="Ylla G."/>
            <person name="Poulsen M."/>
            <person name="Gibbs R.A."/>
            <person name="Schal C."/>
            <person name="Richards S."/>
            <person name="Belles X."/>
            <person name="Korb J."/>
            <person name="Bornberg-Bauer E."/>
        </authorList>
    </citation>
    <scope>NUCLEOTIDE SEQUENCE [LARGE SCALE GENOMIC DNA]</scope>
    <source>
        <tissue evidence="2">Whole body</tissue>
    </source>
</reference>
<keyword evidence="3" id="KW-1185">Reference proteome</keyword>
<dbReference type="InParanoid" id="A0A2J7Q0D0"/>